<dbReference type="AlphaFoldDB" id="A0A7W7SH21"/>
<comment type="caution">
    <text evidence="2">The sequence shown here is derived from an EMBL/GenBank/DDBJ whole genome shotgun (WGS) entry which is preliminary data.</text>
</comment>
<evidence type="ECO:0000256" key="1">
    <source>
        <dbReference type="SAM" id="SignalP"/>
    </source>
</evidence>
<organism evidence="2 3">
    <name type="scientific">Kitasatospora gansuensis</name>
    <dbReference type="NCBI Taxonomy" id="258050"/>
    <lineage>
        <taxon>Bacteria</taxon>
        <taxon>Bacillati</taxon>
        <taxon>Actinomycetota</taxon>
        <taxon>Actinomycetes</taxon>
        <taxon>Kitasatosporales</taxon>
        <taxon>Streptomycetaceae</taxon>
        <taxon>Kitasatospora</taxon>
    </lineage>
</organism>
<protein>
    <submittedName>
        <fullName evidence="2">Uncharacterized protein</fullName>
    </submittedName>
</protein>
<keyword evidence="3" id="KW-1185">Reference proteome</keyword>
<dbReference type="Proteomes" id="UP000573327">
    <property type="component" value="Unassembled WGS sequence"/>
</dbReference>
<sequence>MLLPMKVLPDGLAAMLGVALADGVGEAAVVAGADGVDETAAVAGAASVGVLAATFPACGGTPQPATTASRVADTAPANVKRHGRRGCGAGIAEPSFDRVSRSDDLQWSGSPERLPPRADFFDRRNDGQDRSVVVNRGMHWMRAFHHPGDAAAIGLNRRLGFVEADVPVRDDGSGLAAIPGRAAG</sequence>
<proteinExistence type="predicted"/>
<gene>
    <name evidence="2" type="ORF">F4556_005880</name>
</gene>
<reference evidence="2 3" key="1">
    <citation type="submission" date="2020-08" db="EMBL/GenBank/DDBJ databases">
        <title>Sequencing the genomes of 1000 actinobacteria strains.</title>
        <authorList>
            <person name="Klenk H.-P."/>
        </authorList>
    </citation>
    <scope>NUCLEOTIDE SEQUENCE [LARGE SCALE GENOMIC DNA]</scope>
    <source>
        <strain evidence="2 3">DSM 44786</strain>
    </source>
</reference>
<dbReference type="EMBL" id="JACHJR010000001">
    <property type="protein sequence ID" value="MBB4950345.1"/>
    <property type="molecule type" value="Genomic_DNA"/>
</dbReference>
<keyword evidence="1" id="KW-0732">Signal</keyword>
<evidence type="ECO:0000313" key="2">
    <source>
        <dbReference type="EMBL" id="MBB4950345.1"/>
    </source>
</evidence>
<feature type="signal peptide" evidence="1">
    <location>
        <begin position="1"/>
        <end position="21"/>
    </location>
</feature>
<accession>A0A7W7SH21</accession>
<name>A0A7W7SH21_9ACTN</name>
<feature type="chain" id="PRO_5039014557" evidence="1">
    <location>
        <begin position="22"/>
        <end position="184"/>
    </location>
</feature>
<dbReference type="RefSeq" id="WP_184921440.1">
    <property type="nucleotide sequence ID" value="NZ_JACHJR010000001.1"/>
</dbReference>
<evidence type="ECO:0000313" key="3">
    <source>
        <dbReference type="Proteomes" id="UP000573327"/>
    </source>
</evidence>